<keyword evidence="3" id="KW-1185">Reference proteome</keyword>
<evidence type="ECO:0000313" key="2">
    <source>
        <dbReference type="EMBL" id="KAI9632998.1"/>
    </source>
</evidence>
<feature type="region of interest" description="Disordered" evidence="1">
    <location>
        <begin position="1"/>
        <end position="23"/>
    </location>
</feature>
<organism evidence="2 3">
    <name type="scientific">Dioszegia hungarica</name>
    <dbReference type="NCBI Taxonomy" id="4972"/>
    <lineage>
        <taxon>Eukaryota</taxon>
        <taxon>Fungi</taxon>
        <taxon>Dikarya</taxon>
        <taxon>Basidiomycota</taxon>
        <taxon>Agaricomycotina</taxon>
        <taxon>Tremellomycetes</taxon>
        <taxon>Tremellales</taxon>
        <taxon>Bulleribasidiaceae</taxon>
        <taxon>Dioszegia</taxon>
    </lineage>
</organism>
<dbReference type="Proteomes" id="UP001164286">
    <property type="component" value="Unassembled WGS sequence"/>
</dbReference>
<dbReference type="RefSeq" id="XP_052942775.1">
    <property type="nucleotide sequence ID" value="XM_053091075.1"/>
</dbReference>
<dbReference type="EMBL" id="JAKWFO010000013">
    <property type="protein sequence ID" value="KAI9632998.1"/>
    <property type="molecule type" value="Genomic_DNA"/>
</dbReference>
<reference evidence="2" key="1">
    <citation type="journal article" date="2022" name="G3 (Bethesda)">
        <title>High quality genome of the basidiomycete yeast Dioszegia hungarica PDD-24b-2 isolated from cloud water.</title>
        <authorList>
            <person name="Jarrige D."/>
            <person name="Haridas S."/>
            <person name="Bleykasten-Grosshans C."/>
            <person name="Joly M."/>
            <person name="Nadalig T."/>
            <person name="Sancelme M."/>
            <person name="Vuilleumier S."/>
            <person name="Grigoriev I.V."/>
            <person name="Amato P."/>
            <person name="Bringel F."/>
        </authorList>
    </citation>
    <scope>NUCLEOTIDE SEQUENCE</scope>
    <source>
        <strain evidence="2">PDD-24b-2</strain>
    </source>
</reference>
<dbReference type="AlphaFoldDB" id="A0AA38LRX4"/>
<dbReference type="GeneID" id="77730280"/>
<protein>
    <submittedName>
        <fullName evidence="2">Uncharacterized protein</fullName>
    </submittedName>
</protein>
<sequence length="269" mass="28938">MSDLPESQFSNLATTDGDKGKGKALADGSTVLLDLATWDDAKIASTIESLRGCDLSRLTIIAGCGPDCTACRSDGDTKETRALHALQALQDFTLDGSERLRIDALHVHHPTAIEDVLLPMPFSFAHCCLTAIHATHSFMTSGISDAVPSYFIYRHPISEASDEKSGGWNRMFTIGCTTSGEEQHHGVGQIGGRLGCLTLPDKTPKDVTVIDVVSPTSFKVGTACKWHYAKLKELGLMQGPEPYVTLVSRSLGQTPAQIKAELPGVNWNQ</sequence>
<proteinExistence type="predicted"/>
<feature type="compositionally biased region" description="Polar residues" evidence="1">
    <location>
        <begin position="1"/>
        <end position="11"/>
    </location>
</feature>
<gene>
    <name evidence="2" type="ORF">MKK02DRAFT_40378</name>
</gene>
<accession>A0AA38LRX4</accession>
<evidence type="ECO:0000256" key="1">
    <source>
        <dbReference type="SAM" id="MobiDB-lite"/>
    </source>
</evidence>
<comment type="caution">
    <text evidence="2">The sequence shown here is derived from an EMBL/GenBank/DDBJ whole genome shotgun (WGS) entry which is preliminary data.</text>
</comment>
<name>A0AA38LRX4_9TREE</name>
<evidence type="ECO:0000313" key="3">
    <source>
        <dbReference type="Proteomes" id="UP001164286"/>
    </source>
</evidence>